<dbReference type="HOGENOM" id="CLU_1924317_0_0_9"/>
<dbReference type="PATRIC" id="fig|1158610.3.peg.869"/>
<protein>
    <recommendedName>
        <fullName evidence="3">Primosomal protein N</fullName>
    </recommendedName>
</protein>
<dbReference type="eggNOG" id="ENOG50307SE">
    <property type="taxonomic scope" value="Bacteria"/>
</dbReference>
<dbReference type="RefSeq" id="WP_010767563.1">
    <property type="nucleotide sequence ID" value="NZ_ASWE01000002.1"/>
</dbReference>
<organism evidence="1 2">
    <name type="scientific">Enterococcus phoeniculicola ATCC BAA-412</name>
    <dbReference type="NCBI Taxonomy" id="1158610"/>
    <lineage>
        <taxon>Bacteria</taxon>
        <taxon>Bacillati</taxon>
        <taxon>Bacillota</taxon>
        <taxon>Bacilli</taxon>
        <taxon>Lactobacillales</taxon>
        <taxon>Enterococcaceae</taxon>
        <taxon>Enterococcus</taxon>
    </lineage>
</organism>
<dbReference type="OrthoDB" id="2185945at2"/>
<sequence>MLDDQLTCPTCDTRFYYDEVRKIADHRMKEMPIRCPECNTVVKRKLSHGYFVSYKLEEEKKRKLFSEPKFYKNHQTGAIISSDEYRQLIATEEMRFNELGSGPSMGMDSLFEAEEQRQLETYDDYVPYDKE</sequence>
<dbReference type="AlphaFoldDB" id="R3WWD3"/>
<name>R3WWD3_9ENTE</name>
<evidence type="ECO:0000313" key="1">
    <source>
        <dbReference type="EMBL" id="EOL46085.1"/>
    </source>
</evidence>
<dbReference type="Proteomes" id="UP000013785">
    <property type="component" value="Unassembled WGS sequence"/>
</dbReference>
<evidence type="ECO:0008006" key="3">
    <source>
        <dbReference type="Google" id="ProtNLM"/>
    </source>
</evidence>
<keyword evidence="2" id="KW-1185">Reference proteome</keyword>
<reference evidence="1 2" key="1">
    <citation type="submission" date="2013-02" db="EMBL/GenBank/DDBJ databases">
        <title>The Genome Sequence of Enterococcus phoeniculicola BAA-412.</title>
        <authorList>
            <consortium name="The Broad Institute Genome Sequencing Platform"/>
            <consortium name="The Broad Institute Genome Sequencing Center for Infectious Disease"/>
            <person name="Earl A.M."/>
            <person name="Gilmore M.S."/>
            <person name="Lebreton F."/>
            <person name="Walker B."/>
            <person name="Young S.K."/>
            <person name="Zeng Q."/>
            <person name="Gargeya S."/>
            <person name="Fitzgerald M."/>
            <person name="Haas B."/>
            <person name="Abouelleil A."/>
            <person name="Alvarado L."/>
            <person name="Arachchi H.M."/>
            <person name="Berlin A.M."/>
            <person name="Chapman S.B."/>
            <person name="Dewar J."/>
            <person name="Goldberg J."/>
            <person name="Griggs A."/>
            <person name="Gujja S."/>
            <person name="Hansen M."/>
            <person name="Howarth C."/>
            <person name="Imamovic A."/>
            <person name="Larimer J."/>
            <person name="McCowan C."/>
            <person name="Murphy C."/>
            <person name="Neiman D."/>
            <person name="Pearson M."/>
            <person name="Priest M."/>
            <person name="Roberts A."/>
            <person name="Saif S."/>
            <person name="Shea T."/>
            <person name="Sisk P."/>
            <person name="Sykes S."/>
            <person name="Wortman J."/>
            <person name="Nusbaum C."/>
            <person name="Birren B."/>
        </authorList>
    </citation>
    <scope>NUCLEOTIDE SEQUENCE [LARGE SCALE GENOMIC DNA]</scope>
    <source>
        <strain evidence="1 2">ATCC BAA-412</strain>
    </source>
</reference>
<comment type="caution">
    <text evidence="1">The sequence shown here is derived from an EMBL/GenBank/DDBJ whole genome shotgun (WGS) entry which is preliminary data.</text>
</comment>
<proteinExistence type="predicted"/>
<dbReference type="EMBL" id="AJAT01000011">
    <property type="protein sequence ID" value="EOL46085.1"/>
    <property type="molecule type" value="Genomic_DNA"/>
</dbReference>
<evidence type="ECO:0000313" key="2">
    <source>
        <dbReference type="Proteomes" id="UP000013785"/>
    </source>
</evidence>
<accession>R3WWD3</accession>
<gene>
    <name evidence="1" type="ORF">UC3_00890</name>
</gene>